<sequence>MIRQLMCVLLLMVGGVAHVQANQGCPYPSAIKYVDGYFQATVGTLVWQSPKIGYREFVDQFIGAIFTPGKAQDRENGYVDKCSYLTGDGQRVDLRYGKSAEVETMSLTGTLHWHLASDPFGLPVYICQDSQPDNCAFTVKKPKN</sequence>
<comment type="caution">
    <text evidence="2">The sequence shown here is derived from an EMBL/GenBank/DDBJ whole genome shotgun (WGS) entry which is preliminary data.</text>
</comment>
<evidence type="ECO:0000313" key="3">
    <source>
        <dbReference type="Proteomes" id="UP000552560"/>
    </source>
</evidence>
<name>A0A0R3ASW9_PSEVE</name>
<dbReference type="Pfam" id="PF12582">
    <property type="entry name" value="DUF3757"/>
    <property type="match status" value="1"/>
</dbReference>
<dbReference type="InterPro" id="IPR022231">
    <property type="entry name" value="DUF3757"/>
</dbReference>
<feature type="chain" id="PRO_5030017285" evidence="1">
    <location>
        <begin position="20"/>
        <end position="144"/>
    </location>
</feature>
<organism evidence="2 3">
    <name type="scientific">Pseudomonas veronii</name>
    <dbReference type="NCBI Taxonomy" id="76761"/>
    <lineage>
        <taxon>Bacteria</taxon>
        <taxon>Pseudomonadati</taxon>
        <taxon>Pseudomonadota</taxon>
        <taxon>Gammaproteobacteria</taxon>
        <taxon>Pseudomonadales</taxon>
        <taxon>Pseudomonadaceae</taxon>
        <taxon>Pseudomonas</taxon>
    </lineage>
</organism>
<reference evidence="2 3" key="1">
    <citation type="journal article" date="2020" name="Front. Microbiol.">
        <title>Genetic Organization of the aprX-lipA2 Operon Affects the Proteolytic Potential of Pseudomonas Species in Milk.</title>
        <authorList>
            <person name="Maier C."/>
            <person name="Huptas C."/>
            <person name="von Neubeck M."/>
            <person name="Scherer S."/>
            <person name="Wenning M."/>
            <person name="Lucking G."/>
        </authorList>
    </citation>
    <scope>NUCLEOTIDE SEQUENCE [LARGE SCALE GENOMIC DNA]</scope>
    <source>
        <strain evidence="2 3">WS 4671</strain>
    </source>
</reference>
<evidence type="ECO:0000313" key="2">
    <source>
        <dbReference type="EMBL" id="NMX98017.1"/>
    </source>
</evidence>
<gene>
    <name evidence="2" type="ORF">HBO43_15560</name>
</gene>
<dbReference type="RefSeq" id="WP_046384380.1">
    <property type="nucleotide sequence ID" value="NZ_CP129402.1"/>
</dbReference>
<accession>A0A0R3ASW9</accession>
<evidence type="ECO:0000256" key="1">
    <source>
        <dbReference type="SAM" id="SignalP"/>
    </source>
</evidence>
<protein>
    <submittedName>
        <fullName evidence="2">DUF3757 domain-containing protein</fullName>
    </submittedName>
</protein>
<dbReference type="AlphaFoldDB" id="A0A0R3ASW9"/>
<dbReference type="Proteomes" id="UP000552560">
    <property type="component" value="Unassembled WGS sequence"/>
</dbReference>
<proteinExistence type="predicted"/>
<dbReference type="EMBL" id="JAAQWE010000014">
    <property type="protein sequence ID" value="NMX98017.1"/>
    <property type="molecule type" value="Genomic_DNA"/>
</dbReference>
<dbReference type="OrthoDB" id="7025982at2"/>
<feature type="signal peptide" evidence="1">
    <location>
        <begin position="1"/>
        <end position="19"/>
    </location>
</feature>
<keyword evidence="1" id="KW-0732">Signal</keyword>